<keyword evidence="1" id="KW-0472">Membrane</keyword>
<dbReference type="GO" id="GO:0051301">
    <property type="term" value="P:cell division"/>
    <property type="evidence" value="ECO:0007669"/>
    <property type="project" value="UniProtKB-KW"/>
</dbReference>
<dbReference type="EMBL" id="PCVG01000017">
    <property type="protein sequence ID" value="PIQ68955.1"/>
    <property type="molecule type" value="Genomic_DNA"/>
</dbReference>
<protein>
    <recommendedName>
        <fullName evidence="2">Cell division protein FtsQ/DivIB C-terminal domain-containing protein</fullName>
    </recommendedName>
</protein>
<dbReference type="InterPro" id="IPR045335">
    <property type="entry name" value="FtsQ_C_sf"/>
</dbReference>
<gene>
    <name evidence="3" type="ORF">COV91_01355</name>
</gene>
<accession>A0A2H0KCK4</accession>
<comment type="caution">
    <text evidence="3">The sequence shown here is derived from an EMBL/GenBank/DDBJ whole genome shotgun (WGS) entry which is preliminary data.</text>
</comment>
<proteinExistence type="predicted"/>
<name>A0A2H0KCK4_9BACT</name>
<evidence type="ECO:0000256" key="1">
    <source>
        <dbReference type="SAM" id="Phobius"/>
    </source>
</evidence>
<dbReference type="Gene3D" id="3.40.50.11690">
    <property type="entry name" value="Cell division protein FtsQ/DivIB"/>
    <property type="match status" value="1"/>
</dbReference>
<sequence>MRKQAFRSPKLQRKTRQRRIHKLVLVGVLLCFVVAMGVYGVLRPEFRIHEIKIDGGESVPTELIADYIRHGMQGTYLGFIPKEHILFYPQHALTAGVLQAFPVLSHVAISRGGFSSVHVSAVSRNPYALWCEGEACYFIDETGFVFAPAPDTSLSLYYRITTEILATTTPVGTARIERDHLADVFSLLVRLESLGFETSDLRILPQGEHVVVLRGGARLLFGTDSFTPTLNRLETLLAEQELVPRLDSGSLDVDYIDLRYGNKIYFK</sequence>
<reference evidence="3 4" key="1">
    <citation type="submission" date="2017-09" db="EMBL/GenBank/DDBJ databases">
        <title>Depth-based differentiation of microbial function through sediment-hosted aquifers and enrichment of novel symbionts in the deep terrestrial subsurface.</title>
        <authorList>
            <person name="Probst A.J."/>
            <person name="Ladd B."/>
            <person name="Jarett J.K."/>
            <person name="Geller-Mcgrath D.E."/>
            <person name="Sieber C.M."/>
            <person name="Emerson J.B."/>
            <person name="Anantharaman K."/>
            <person name="Thomas B.C."/>
            <person name="Malmstrom R."/>
            <person name="Stieglmeier M."/>
            <person name="Klingl A."/>
            <person name="Woyke T."/>
            <person name="Ryan C.M."/>
            <person name="Banfield J.F."/>
        </authorList>
    </citation>
    <scope>NUCLEOTIDE SEQUENCE [LARGE SCALE GENOMIC DNA]</scope>
    <source>
        <strain evidence="3">CG11_big_fil_rev_8_21_14_0_20_46_11</strain>
    </source>
</reference>
<organism evidence="3 4">
    <name type="scientific">Candidatus Taylorbacteria bacterium CG11_big_fil_rev_8_21_14_0_20_46_11</name>
    <dbReference type="NCBI Taxonomy" id="1975025"/>
    <lineage>
        <taxon>Bacteria</taxon>
        <taxon>Candidatus Tayloriibacteriota</taxon>
    </lineage>
</organism>
<dbReference type="AlphaFoldDB" id="A0A2H0KCK4"/>
<keyword evidence="1" id="KW-1133">Transmembrane helix</keyword>
<evidence type="ECO:0000313" key="4">
    <source>
        <dbReference type="Proteomes" id="UP000229342"/>
    </source>
</evidence>
<feature type="domain" description="Cell division protein FtsQ/DivIB C-terminal" evidence="2">
    <location>
        <begin position="128"/>
        <end position="259"/>
    </location>
</feature>
<feature type="transmembrane region" description="Helical" evidence="1">
    <location>
        <begin position="20"/>
        <end position="42"/>
    </location>
</feature>
<keyword evidence="1" id="KW-0812">Transmembrane</keyword>
<evidence type="ECO:0000259" key="2">
    <source>
        <dbReference type="Pfam" id="PF03799"/>
    </source>
</evidence>
<dbReference type="Proteomes" id="UP000229342">
    <property type="component" value="Unassembled WGS sequence"/>
</dbReference>
<dbReference type="InterPro" id="IPR005548">
    <property type="entry name" value="Cell_div_FtsQ/DivIB_C"/>
</dbReference>
<evidence type="ECO:0000313" key="3">
    <source>
        <dbReference type="EMBL" id="PIQ68955.1"/>
    </source>
</evidence>
<dbReference type="Pfam" id="PF03799">
    <property type="entry name" value="FtsQ_DivIB_C"/>
    <property type="match status" value="1"/>
</dbReference>